<gene>
    <name evidence="2" type="ORF">C882_3952</name>
</gene>
<dbReference type="InterPro" id="IPR050464">
    <property type="entry name" value="Zeta_carotene_desat/Oxidored"/>
</dbReference>
<dbReference type="AlphaFoldDB" id="K9H3F9"/>
<accession>K9H3F9</accession>
<dbReference type="EMBL" id="ANHY01000006">
    <property type="protein sequence ID" value="EKV31579.1"/>
    <property type="molecule type" value="Genomic_DNA"/>
</dbReference>
<sequence>MHVIGAGMAGLACAVEAVRDGWAVTVHDSAPRAGGRCRSYHDPALDRVLDNGSHLMLSANTETRRLLETTGGWSRVVEVTPAVFAFHDLRDGTAFSVRPNAGPLPWWIFTAGRRAPGSTAMDHLSALWRLFRASAGASVADALAGPLYDRVWYPIAEAVMNTAPAEACATSFRAVIRDSLLRGEPACRPWLFPEGLDAALVAPTVAWLEAHGAEVRLTDPVKGLETKDGRIAALRTRSGPVALAPGDVAVSALPAFTVGRLLPDLAPDGLETRAILNAHFRLPAPVNLPPPGFLGLIGGQAHWLFVRGDVLSVTVSAADALAAHTDDEVAARLWADVVRVPAFSHFGNPPPPSRVVRERRATLAHTPGIDTRRPGPRTGLGNLLLAGDWTATGYPCTVEGAVRSGVTAARTARTIAALHGPVE</sequence>
<protein>
    <recommendedName>
        <fullName evidence="1">Amine oxidase domain-containing protein</fullName>
    </recommendedName>
</protein>
<reference evidence="2 3" key="1">
    <citation type="journal article" date="2013" name="Genome Announc.">
        <title>Draft Genome Sequence of an Alphaproteobacterium, Caenispirillum salinarum AK4(T), Isolated from a Solar Saltern.</title>
        <authorList>
            <person name="Khatri I."/>
            <person name="Singh A."/>
            <person name="Korpole S."/>
            <person name="Pinnaka A.K."/>
            <person name="Subramanian S."/>
        </authorList>
    </citation>
    <scope>NUCLEOTIDE SEQUENCE [LARGE SCALE GENOMIC DNA]</scope>
    <source>
        <strain evidence="2 3">AK4</strain>
    </source>
</reference>
<dbReference type="GO" id="GO:0016491">
    <property type="term" value="F:oxidoreductase activity"/>
    <property type="evidence" value="ECO:0007669"/>
    <property type="project" value="InterPro"/>
</dbReference>
<dbReference type="PANTHER" id="PTHR42923">
    <property type="entry name" value="PROTOPORPHYRINOGEN OXIDASE"/>
    <property type="match status" value="1"/>
</dbReference>
<keyword evidence="3" id="KW-1185">Reference proteome</keyword>
<dbReference type="STRING" id="1238182.C882_3952"/>
<dbReference type="NCBIfam" id="TIGR03467">
    <property type="entry name" value="HpnE"/>
    <property type="match status" value="1"/>
</dbReference>
<evidence type="ECO:0000313" key="2">
    <source>
        <dbReference type="EMBL" id="EKV31579.1"/>
    </source>
</evidence>
<proteinExistence type="predicted"/>
<feature type="domain" description="Amine oxidase" evidence="1">
    <location>
        <begin position="8"/>
        <end position="410"/>
    </location>
</feature>
<comment type="caution">
    <text evidence="2">The sequence shown here is derived from an EMBL/GenBank/DDBJ whole genome shotgun (WGS) entry which is preliminary data.</text>
</comment>
<dbReference type="InterPro" id="IPR017830">
    <property type="entry name" value="SQase_HpnE"/>
</dbReference>
<dbReference type="InterPro" id="IPR002937">
    <property type="entry name" value="Amino_oxidase"/>
</dbReference>
<dbReference type="Gene3D" id="1.10.3110.10">
    <property type="entry name" value="protoporphyrinogen ix oxidase, domain 3"/>
    <property type="match status" value="1"/>
</dbReference>
<dbReference type="Pfam" id="PF01593">
    <property type="entry name" value="Amino_oxidase"/>
    <property type="match status" value="1"/>
</dbReference>
<evidence type="ECO:0000313" key="3">
    <source>
        <dbReference type="Proteomes" id="UP000009881"/>
    </source>
</evidence>
<name>K9H3F9_9PROT</name>
<organism evidence="2 3">
    <name type="scientific">Caenispirillum salinarum AK4</name>
    <dbReference type="NCBI Taxonomy" id="1238182"/>
    <lineage>
        <taxon>Bacteria</taxon>
        <taxon>Pseudomonadati</taxon>
        <taxon>Pseudomonadota</taxon>
        <taxon>Alphaproteobacteria</taxon>
        <taxon>Rhodospirillales</taxon>
        <taxon>Novispirillaceae</taxon>
        <taxon>Caenispirillum</taxon>
    </lineage>
</organism>
<dbReference type="PANTHER" id="PTHR42923:SF47">
    <property type="entry name" value="BLR3003 PROTEIN"/>
    <property type="match status" value="1"/>
</dbReference>
<dbReference type="RefSeq" id="WP_009540060.1">
    <property type="nucleotide sequence ID" value="NZ_ANHY01000006.1"/>
</dbReference>
<evidence type="ECO:0000259" key="1">
    <source>
        <dbReference type="Pfam" id="PF01593"/>
    </source>
</evidence>
<dbReference type="Gene3D" id="3.90.660.20">
    <property type="entry name" value="Protoporphyrinogen oxidase, mitochondrial, domain 2"/>
    <property type="match status" value="1"/>
</dbReference>
<dbReference type="Gene3D" id="3.50.50.60">
    <property type="entry name" value="FAD/NAD(P)-binding domain"/>
    <property type="match status" value="1"/>
</dbReference>
<dbReference type="Proteomes" id="UP000009881">
    <property type="component" value="Unassembled WGS sequence"/>
</dbReference>
<dbReference type="SUPFAM" id="SSF51905">
    <property type="entry name" value="FAD/NAD(P)-binding domain"/>
    <property type="match status" value="1"/>
</dbReference>
<dbReference type="InterPro" id="IPR036188">
    <property type="entry name" value="FAD/NAD-bd_sf"/>
</dbReference>
<dbReference type="eggNOG" id="COG1232">
    <property type="taxonomic scope" value="Bacteria"/>
</dbReference>